<dbReference type="Proteomes" id="UP000095333">
    <property type="component" value="Unassembled WGS sequence"/>
</dbReference>
<reference evidence="2" key="4">
    <citation type="submission" date="2023-10" db="EMBL/GenBank/DDBJ databases">
        <title>Genome of potential pathogenic bacteria in Crohn's disease.</title>
        <authorList>
            <person name="Rodriguez-Palacios A."/>
        </authorList>
    </citation>
    <scope>NUCLEOTIDE SEQUENCE</scope>
    <source>
        <strain evidence="2">CavFT-hAR107</strain>
    </source>
</reference>
<dbReference type="InterPro" id="IPR043148">
    <property type="entry name" value="TagF_C"/>
</dbReference>
<gene>
    <name evidence="1" type="ORF">ERS852457_01035</name>
    <name evidence="3" type="ORF">HUV05_19270</name>
    <name evidence="2" type="ORF">RVY68_16485</name>
</gene>
<organism evidence="1 4">
    <name type="scientific">Phocaeicola vulgatus</name>
    <name type="common">Bacteroides vulgatus</name>
    <dbReference type="NCBI Taxonomy" id="821"/>
    <lineage>
        <taxon>Bacteria</taxon>
        <taxon>Pseudomonadati</taxon>
        <taxon>Bacteroidota</taxon>
        <taxon>Bacteroidia</taxon>
        <taxon>Bacteroidales</taxon>
        <taxon>Bacteroidaceae</taxon>
        <taxon>Phocaeicola</taxon>
    </lineage>
</organism>
<evidence type="ECO:0000313" key="4">
    <source>
        <dbReference type="Proteomes" id="UP000095333"/>
    </source>
</evidence>
<dbReference type="EMBL" id="JAWDHD010000012">
    <property type="protein sequence ID" value="MDU0250237.1"/>
    <property type="molecule type" value="Genomic_DNA"/>
</dbReference>
<reference evidence="3 5" key="2">
    <citation type="submission" date="2020-04" db="EMBL/GenBank/DDBJ databases">
        <authorList>
            <person name="Pieper L."/>
        </authorList>
    </citation>
    <scope>NUCLEOTIDE SEQUENCE [LARGE SCALE GENOMIC DNA]</scope>
    <source>
        <strain evidence="3 5">B33</strain>
    </source>
</reference>
<dbReference type="Proteomes" id="UP001181258">
    <property type="component" value="Unassembled WGS sequence"/>
</dbReference>
<accession>A0A174AS43</accession>
<evidence type="ECO:0008006" key="6">
    <source>
        <dbReference type="Google" id="ProtNLM"/>
    </source>
</evidence>
<proteinExistence type="predicted"/>
<dbReference type="GeneID" id="5304992"/>
<dbReference type="AlphaFoldDB" id="A0A174AS43"/>
<dbReference type="RefSeq" id="WP_005847166.1">
    <property type="nucleotide sequence ID" value="NZ_BAABZK010000001.1"/>
</dbReference>
<evidence type="ECO:0000313" key="2">
    <source>
        <dbReference type="EMBL" id="MDU0250237.1"/>
    </source>
</evidence>
<dbReference type="Gene3D" id="3.40.50.12580">
    <property type="match status" value="1"/>
</dbReference>
<dbReference type="SUPFAM" id="SSF53756">
    <property type="entry name" value="UDP-Glycosyltransferase/glycogen phosphorylase"/>
    <property type="match status" value="1"/>
</dbReference>
<dbReference type="EMBL" id="CYZI01000003">
    <property type="protein sequence ID" value="CUN91442.1"/>
    <property type="molecule type" value="Genomic_DNA"/>
</dbReference>
<evidence type="ECO:0000313" key="1">
    <source>
        <dbReference type="EMBL" id="CUN91442.1"/>
    </source>
</evidence>
<evidence type="ECO:0000313" key="3">
    <source>
        <dbReference type="EMBL" id="NVB75626.1"/>
    </source>
</evidence>
<protein>
    <recommendedName>
        <fullName evidence="6">Capsule polysaccharide biosynthesis protein</fullName>
    </recommendedName>
</protein>
<evidence type="ECO:0000313" key="5">
    <source>
        <dbReference type="Proteomes" id="UP000524321"/>
    </source>
</evidence>
<sequence>MILNLNELTLEQSKLKAKLKKNVIADYNALTEQLIDYNRDSLEWLVCNVNSRSTVFSSMLAELESLRLISELISSGEIIEEIIVDNDELRKTISNLYPKINVHGKTSSLKNNIRLWKNNIRYGIWSLCSWLSGSKERRNKVCRGGRLTIIDTFIAKKVDAYWDRFYGNSVDKLIDAQKEQIYFMPLYLPFASKKQLDIIVANSKENLFFMSDFLLFKDYLYAWRYMGRFEKPDFASYTYQGFSLQWLLGKAYKESNQSYFYYAILMERAIMRMKELDVDICLFVDWFENQSYDKSVYYAMHQYYPEAKVHGYMGFIADSTIFPHIIASNKELFCHIAPKDIYLCSSYLLKFYQNYNGYKHIAPALRNQEIYSSHRSTKPHDKFTLLVPFALDNYDMEYKYELLTDFIKSSNANINILLKPHPDANSSWMVSCTNKAGGKLEVVKGNVNSFLLKADAILAANTSVMFEALSLGIPVINLKDPLSIILFDKIEEVNEVLWYTANNLAELSDAIVRILNLNIEDAMTEGYRLRNYFFTKLEPQLIFQLFT</sequence>
<reference evidence="1 4" key="1">
    <citation type="submission" date="2015-09" db="EMBL/GenBank/DDBJ databases">
        <authorList>
            <consortium name="Pathogen Informatics"/>
        </authorList>
    </citation>
    <scope>NUCLEOTIDE SEQUENCE [LARGE SCALE GENOMIC DNA]</scope>
    <source>
        <strain evidence="1 4">2789STDY5834842</strain>
    </source>
</reference>
<dbReference type="EMBL" id="JABWDJ010000121">
    <property type="protein sequence ID" value="NVB75626.1"/>
    <property type="molecule type" value="Genomic_DNA"/>
</dbReference>
<name>A0A174AS43_PHOVU</name>
<reference evidence="3 5" key="3">
    <citation type="submission" date="2020-07" db="EMBL/GenBank/DDBJ databases">
        <title>Bacterial metabolism rescues the inhibition of intestinal drug absorption by food and drug additives.</title>
        <authorList>
            <person name="Zou L."/>
            <person name="Spanogiannopoulos P."/>
            <person name="Chien H.-C."/>
            <person name="Pieper L.M."/>
            <person name="Cai W."/>
            <person name="Khuri N."/>
            <person name="Pottel J."/>
            <person name="Vora B."/>
            <person name="Ni Z."/>
            <person name="Tsakalozou E."/>
            <person name="Zhang W."/>
            <person name="Shoichet B.K."/>
            <person name="Giacomini K.M."/>
            <person name="Turnbaugh P.J."/>
        </authorList>
    </citation>
    <scope>NUCLEOTIDE SEQUENCE [LARGE SCALE GENOMIC DNA]</scope>
    <source>
        <strain evidence="3 5">B33</strain>
    </source>
</reference>
<dbReference type="Proteomes" id="UP000524321">
    <property type="component" value="Unassembled WGS sequence"/>
</dbReference>